<evidence type="ECO:0000313" key="2">
    <source>
        <dbReference type="Proteomes" id="UP001445076"/>
    </source>
</evidence>
<protein>
    <recommendedName>
        <fullName evidence="3">Xyloside xylosyltransferase 1</fullName>
    </recommendedName>
</protein>
<dbReference type="InterPro" id="IPR042465">
    <property type="entry name" value="XXLT1"/>
</dbReference>
<dbReference type="EMBL" id="JARKIK010000339">
    <property type="protein sequence ID" value="KAK8720549.1"/>
    <property type="molecule type" value="Genomic_DNA"/>
</dbReference>
<proteinExistence type="predicted"/>
<dbReference type="PANTHER" id="PTHR46612">
    <property type="entry name" value="XYLOSIDE XYLOSYLTRANSFERASE 1"/>
    <property type="match status" value="1"/>
</dbReference>
<reference evidence="1 2" key="1">
    <citation type="journal article" date="2024" name="BMC Genomics">
        <title>Genome assembly of redclaw crayfish (Cherax quadricarinatus) provides insights into its immune adaptation and hypoxia tolerance.</title>
        <authorList>
            <person name="Liu Z."/>
            <person name="Zheng J."/>
            <person name="Li H."/>
            <person name="Fang K."/>
            <person name="Wang S."/>
            <person name="He J."/>
            <person name="Zhou D."/>
            <person name="Weng S."/>
            <person name="Chi M."/>
            <person name="Gu Z."/>
            <person name="He J."/>
            <person name="Li F."/>
            <person name="Wang M."/>
        </authorList>
    </citation>
    <scope>NUCLEOTIDE SEQUENCE [LARGE SCALE GENOMIC DNA]</scope>
    <source>
        <strain evidence="1">ZL_2023a</strain>
    </source>
</reference>
<dbReference type="EMBL" id="JARKIK010000339">
    <property type="protein sequence ID" value="KAK8720548.1"/>
    <property type="molecule type" value="Genomic_DNA"/>
</dbReference>
<evidence type="ECO:0000313" key="1">
    <source>
        <dbReference type="EMBL" id="KAK8720549.1"/>
    </source>
</evidence>
<dbReference type="PANTHER" id="PTHR46612:SF1">
    <property type="entry name" value="XYLOSIDE XYLOSYLTRANSFERASE 1"/>
    <property type="match status" value="1"/>
</dbReference>
<comment type="caution">
    <text evidence="1">The sequence shown here is derived from an EMBL/GenBank/DDBJ whole genome shotgun (WGS) entry which is preliminary data.</text>
</comment>
<dbReference type="Gene3D" id="3.90.550.10">
    <property type="entry name" value="Spore Coat Polysaccharide Biosynthesis Protein SpsA, Chain A"/>
    <property type="match status" value="1"/>
</dbReference>
<dbReference type="SUPFAM" id="SSF53448">
    <property type="entry name" value="Nucleotide-diphospho-sugar transferases"/>
    <property type="match status" value="1"/>
</dbReference>
<organism evidence="1 2">
    <name type="scientific">Cherax quadricarinatus</name>
    <name type="common">Australian red claw crayfish</name>
    <dbReference type="NCBI Taxonomy" id="27406"/>
    <lineage>
        <taxon>Eukaryota</taxon>
        <taxon>Metazoa</taxon>
        <taxon>Ecdysozoa</taxon>
        <taxon>Arthropoda</taxon>
        <taxon>Crustacea</taxon>
        <taxon>Multicrustacea</taxon>
        <taxon>Malacostraca</taxon>
        <taxon>Eumalacostraca</taxon>
        <taxon>Eucarida</taxon>
        <taxon>Decapoda</taxon>
        <taxon>Pleocyemata</taxon>
        <taxon>Astacidea</taxon>
        <taxon>Parastacoidea</taxon>
        <taxon>Parastacidae</taxon>
        <taxon>Cherax</taxon>
    </lineage>
</organism>
<sequence length="402" mass="45008">MALKARQASAVALALIASASVLLLLCRRDMAPPPIPRPIDDPVALDPKDMAPNPRKNDLLYRAPLNVALDPMDMALDPMDMALDPRENDLLYRAPLDVAFIFTHARKSQELQRKLAVAATSLLASTTAPLRLHLITDQDGFHIATDIIAKAQDANQLGFRSIKLAYVSAEALAAEIRSSVNVLQEFFTRRKNAYYRDALFFFSVHLHKMFPHLERLILMDIDVKVKGDIAELHSHFERFTADNILGMTLEQSPVYRHVLSQYRRLHPDTTLGSPPGPGAGTGLGSVPATQGGFPGFNSGVVLVAVDRLRRSDVIRSYLNKTVLEERASFYSFEGHLGDQDLYTLVAFDHPDLFYVLPCGWNRQLCTWWRDHGYARVFDQYFNCTGEVKVIHGNCKTPIPDDL</sequence>
<dbReference type="GO" id="GO:0140560">
    <property type="term" value="F:xylosyl alpha-1,3-xylosyltransferase activity"/>
    <property type="evidence" value="ECO:0007669"/>
    <property type="project" value="TreeGrafter"/>
</dbReference>
<dbReference type="GO" id="GO:0016266">
    <property type="term" value="P:protein O-linked glycosylation via N-acetyl-galactosamine"/>
    <property type="evidence" value="ECO:0007669"/>
    <property type="project" value="TreeGrafter"/>
</dbReference>
<keyword evidence="2" id="KW-1185">Reference proteome</keyword>
<dbReference type="GO" id="GO:0005789">
    <property type="term" value="C:endoplasmic reticulum membrane"/>
    <property type="evidence" value="ECO:0007669"/>
    <property type="project" value="TreeGrafter"/>
</dbReference>
<evidence type="ECO:0008006" key="3">
    <source>
        <dbReference type="Google" id="ProtNLM"/>
    </source>
</evidence>
<accession>A0AAW0VTX5</accession>
<dbReference type="Proteomes" id="UP001445076">
    <property type="component" value="Unassembled WGS sequence"/>
</dbReference>
<name>A0AAW0VTX5_CHEQU</name>
<dbReference type="EMBL" id="JARKIK010000339">
    <property type="protein sequence ID" value="KAK8720550.1"/>
    <property type="molecule type" value="Genomic_DNA"/>
</dbReference>
<dbReference type="AlphaFoldDB" id="A0AAW0VTX5"/>
<gene>
    <name evidence="1" type="ORF">OTU49_013251</name>
</gene>
<reference evidence="1" key="2">
    <citation type="submission" date="2024-01" db="EMBL/GenBank/DDBJ databases">
        <authorList>
            <person name="He J."/>
            <person name="Wang M."/>
            <person name="Zheng J."/>
            <person name="Liu Z."/>
        </authorList>
    </citation>
    <scope>NUCLEOTIDE SEQUENCE</scope>
    <source>
        <strain evidence="1">ZL_2023a</strain>
        <tissue evidence="1">Muscle</tissue>
    </source>
</reference>
<dbReference type="InterPro" id="IPR029044">
    <property type="entry name" value="Nucleotide-diphossugar_trans"/>
</dbReference>